<sequence length="663" mass="74577">MPSLRAFGRRWNIASDDFVFPSITEAIVRFGWVFITGVIFALHNPLNCPSLVWLAYVGVLILINLVSTSICIATAVVSARGSILDTTVRKHVTTLIYIRVPVLVVELMWTAVSTAYVFRVFGAEDFCYFIYGMRITVILEWVLMVSVIIGVIAVFNPDGAHRVDSVMVERSYWRQRLCLCKVGQDVEMRGAIDDIASLMASFFVGHDFVLSDIVSGLLLVVHSPHTVMSTTGVLEDTPDMPDWMVLPDNMDKVKRFFDFSIAVYGWPSYMFNNCACGPWYQLCRTLQCCHPCRCGDVRVVEDNCCTCHTSAFVLESGLNQTELFFVSFRNRLYQTPFVVLTDHQTKSIVITIRGSASLMDLITDLSLNSERFSVDVDTDPILRADPALDDGEVRVHRGMLRGARYVYNTLKGHKVLDDLYMLNPGYDLVVCGHSLGAGVASLLTLLLKQQYPDIRCYSYSPPGCVISKHGLHEMENHVLSVIVGDDLVPRISYQSLYRLKNNIDRELQFTTKAKYEIIIKGIFKLFFPETWNLHDDNAGLIDAESTRDCRRLIEDGQQPTYGSSDSSETTSTNHVVDDNSENAVLDDSFRVQLYPPGRLAHLNAREEDAVELRWIEPSFLSDIQLTGAIFADHFPHRMKKVLKRFTNNGSSEPSSVVSSVISV</sequence>
<accession>A0A7E4UUQ0</accession>
<feature type="compositionally biased region" description="Polar residues" evidence="15">
    <location>
        <begin position="557"/>
        <end position="574"/>
    </location>
</feature>
<dbReference type="EC" id="3.1.1.116" evidence="14"/>
<evidence type="ECO:0000256" key="2">
    <source>
        <dbReference type="ARBA" id="ARBA00004651"/>
    </source>
</evidence>
<evidence type="ECO:0000256" key="5">
    <source>
        <dbReference type="ARBA" id="ARBA00022692"/>
    </source>
</evidence>
<dbReference type="InterPro" id="IPR002921">
    <property type="entry name" value="Fungal_lipase-type"/>
</dbReference>
<keyword evidence="8" id="KW-0106">Calcium</keyword>
<evidence type="ECO:0000256" key="14">
    <source>
        <dbReference type="ARBA" id="ARBA00026104"/>
    </source>
</evidence>
<dbReference type="SUPFAM" id="SSF53474">
    <property type="entry name" value="alpha/beta-Hydrolases"/>
    <property type="match status" value="1"/>
</dbReference>
<dbReference type="GO" id="GO:0019369">
    <property type="term" value="P:arachidonate metabolic process"/>
    <property type="evidence" value="ECO:0007669"/>
    <property type="project" value="TreeGrafter"/>
</dbReference>
<evidence type="ECO:0000256" key="6">
    <source>
        <dbReference type="ARBA" id="ARBA00022723"/>
    </source>
</evidence>
<evidence type="ECO:0000313" key="18">
    <source>
        <dbReference type="Proteomes" id="UP000492821"/>
    </source>
</evidence>
<dbReference type="GO" id="GO:0046872">
    <property type="term" value="F:metal ion binding"/>
    <property type="evidence" value="ECO:0007669"/>
    <property type="project" value="UniProtKB-KW"/>
</dbReference>
<dbReference type="PANTHER" id="PTHR45792">
    <property type="entry name" value="DIACYLGLYCEROL LIPASE HOMOLOG-RELATED"/>
    <property type="match status" value="1"/>
</dbReference>
<evidence type="ECO:0000256" key="3">
    <source>
        <dbReference type="ARBA" id="ARBA00022475"/>
    </source>
</evidence>
<dbReference type="GO" id="GO:0022008">
    <property type="term" value="P:neurogenesis"/>
    <property type="evidence" value="ECO:0007669"/>
    <property type="project" value="TreeGrafter"/>
</dbReference>
<feature type="transmembrane region" description="Helical" evidence="16">
    <location>
        <begin position="20"/>
        <end position="42"/>
    </location>
</feature>
<evidence type="ECO:0000256" key="4">
    <source>
        <dbReference type="ARBA" id="ARBA00022553"/>
    </source>
</evidence>
<keyword evidence="18" id="KW-1185">Reference proteome</keyword>
<comment type="catalytic activity">
    <reaction evidence="13">
        <text>a 1,2-diacyl-sn-glycerol + H2O = a 2-acylglycerol + a fatty acid + H(+)</text>
        <dbReference type="Rhea" id="RHEA:33275"/>
        <dbReference type="ChEBI" id="CHEBI:15377"/>
        <dbReference type="ChEBI" id="CHEBI:15378"/>
        <dbReference type="ChEBI" id="CHEBI:17389"/>
        <dbReference type="ChEBI" id="CHEBI:17815"/>
        <dbReference type="ChEBI" id="CHEBI:28868"/>
        <dbReference type="EC" id="3.1.1.116"/>
    </reaction>
    <physiologicalReaction direction="left-to-right" evidence="13">
        <dbReference type="Rhea" id="RHEA:33276"/>
    </physiologicalReaction>
</comment>
<dbReference type="Pfam" id="PF01764">
    <property type="entry name" value="Lipase_3"/>
    <property type="match status" value="1"/>
</dbReference>
<evidence type="ECO:0000256" key="12">
    <source>
        <dbReference type="ARBA" id="ARBA00023136"/>
    </source>
</evidence>
<evidence type="ECO:0000259" key="17">
    <source>
        <dbReference type="Pfam" id="PF01764"/>
    </source>
</evidence>
<keyword evidence="4" id="KW-0597">Phosphoprotein</keyword>
<dbReference type="AlphaFoldDB" id="A0A7E4UUQ0"/>
<reference evidence="19" key="2">
    <citation type="submission" date="2020-10" db="UniProtKB">
        <authorList>
            <consortium name="WormBaseParasite"/>
        </authorList>
    </citation>
    <scope>IDENTIFICATION</scope>
</reference>
<evidence type="ECO:0000256" key="16">
    <source>
        <dbReference type="SAM" id="Phobius"/>
    </source>
</evidence>
<keyword evidence="11" id="KW-0443">Lipid metabolism</keyword>
<dbReference type="InterPro" id="IPR029058">
    <property type="entry name" value="AB_hydrolase_fold"/>
</dbReference>
<evidence type="ECO:0000256" key="11">
    <source>
        <dbReference type="ARBA" id="ARBA00023098"/>
    </source>
</evidence>
<evidence type="ECO:0000256" key="10">
    <source>
        <dbReference type="ARBA" id="ARBA00022989"/>
    </source>
</evidence>
<evidence type="ECO:0000256" key="15">
    <source>
        <dbReference type="SAM" id="MobiDB-lite"/>
    </source>
</evidence>
<comment type="cofactor">
    <cofactor evidence="1">
        <name>Ca(2+)</name>
        <dbReference type="ChEBI" id="CHEBI:29108"/>
    </cofactor>
</comment>
<keyword evidence="9" id="KW-0442">Lipid degradation</keyword>
<evidence type="ECO:0000256" key="7">
    <source>
        <dbReference type="ARBA" id="ARBA00022801"/>
    </source>
</evidence>
<evidence type="ECO:0000313" key="19">
    <source>
        <dbReference type="WBParaSite" id="Pan_g12616.t1"/>
    </source>
</evidence>
<dbReference type="Gene3D" id="3.40.50.1820">
    <property type="entry name" value="alpha/beta hydrolase"/>
    <property type="match status" value="1"/>
</dbReference>
<proteinExistence type="predicted"/>
<dbReference type="GO" id="GO:0004806">
    <property type="term" value="F:triacylglycerol lipase activity"/>
    <property type="evidence" value="ECO:0007669"/>
    <property type="project" value="TreeGrafter"/>
</dbReference>
<dbReference type="InterPro" id="IPR052214">
    <property type="entry name" value="DAG_Lipase-Related"/>
</dbReference>
<feature type="region of interest" description="Disordered" evidence="15">
    <location>
        <begin position="556"/>
        <end position="578"/>
    </location>
</feature>
<dbReference type="GO" id="GO:0005886">
    <property type="term" value="C:plasma membrane"/>
    <property type="evidence" value="ECO:0007669"/>
    <property type="project" value="UniProtKB-SubCell"/>
</dbReference>
<feature type="domain" description="Fungal lipase-type" evidence="17">
    <location>
        <begin position="349"/>
        <end position="494"/>
    </location>
</feature>
<name>A0A7E4UUQ0_PANRE</name>
<dbReference type="GO" id="GO:0046340">
    <property type="term" value="P:diacylglycerol catabolic process"/>
    <property type="evidence" value="ECO:0007669"/>
    <property type="project" value="TreeGrafter"/>
</dbReference>
<feature type="transmembrane region" description="Helical" evidence="16">
    <location>
        <begin position="96"/>
        <end position="118"/>
    </location>
</feature>
<keyword evidence="6" id="KW-0479">Metal-binding</keyword>
<dbReference type="GO" id="GO:0005737">
    <property type="term" value="C:cytoplasm"/>
    <property type="evidence" value="ECO:0007669"/>
    <property type="project" value="TreeGrafter"/>
</dbReference>
<evidence type="ECO:0000256" key="9">
    <source>
        <dbReference type="ARBA" id="ARBA00022963"/>
    </source>
</evidence>
<comment type="subcellular location">
    <subcellularLocation>
        <location evidence="2">Cell membrane</location>
        <topology evidence="2">Multi-pass membrane protein</topology>
    </subcellularLocation>
</comment>
<feature type="transmembrane region" description="Helical" evidence="16">
    <location>
        <begin position="54"/>
        <end position="76"/>
    </location>
</feature>
<keyword evidence="7" id="KW-0378">Hydrolase</keyword>
<keyword evidence="12 16" id="KW-0472">Membrane</keyword>
<protein>
    <recommendedName>
        <fullName evidence="14">sn-1-specific diacylglycerol lipase</fullName>
        <ecNumber evidence="14">3.1.1.116</ecNumber>
    </recommendedName>
</protein>
<keyword evidence="10 16" id="KW-1133">Transmembrane helix</keyword>
<evidence type="ECO:0000256" key="1">
    <source>
        <dbReference type="ARBA" id="ARBA00001913"/>
    </source>
</evidence>
<evidence type="ECO:0000256" key="13">
    <source>
        <dbReference type="ARBA" id="ARBA00024531"/>
    </source>
</evidence>
<evidence type="ECO:0000256" key="8">
    <source>
        <dbReference type="ARBA" id="ARBA00022837"/>
    </source>
</evidence>
<dbReference type="WBParaSite" id="Pan_g12616.t1">
    <property type="protein sequence ID" value="Pan_g12616.t1"/>
    <property type="gene ID" value="Pan_g12616"/>
</dbReference>
<dbReference type="PANTHER" id="PTHR45792:SF2">
    <property type="entry name" value="DIACYLGLYCEROL LIPASE-BETA"/>
    <property type="match status" value="1"/>
</dbReference>
<dbReference type="Proteomes" id="UP000492821">
    <property type="component" value="Unassembled WGS sequence"/>
</dbReference>
<reference evidence="18" key="1">
    <citation type="journal article" date="2013" name="Genetics">
        <title>The draft genome and transcriptome of Panagrellus redivivus are shaped by the harsh demands of a free-living lifestyle.</title>
        <authorList>
            <person name="Srinivasan J."/>
            <person name="Dillman A.R."/>
            <person name="Macchietto M.G."/>
            <person name="Heikkinen L."/>
            <person name="Lakso M."/>
            <person name="Fracchia K.M."/>
            <person name="Antoshechkin I."/>
            <person name="Mortazavi A."/>
            <person name="Wong G."/>
            <person name="Sternberg P.W."/>
        </authorList>
    </citation>
    <scope>NUCLEOTIDE SEQUENCE [LARGE SCALE GENOMIC DNA]</scope>
    <source>
        <strain evidence="18">MT8872</strain>
    </source>
</reference>
<dbReference type="CDD" id="cd00519">
    <property type="entry name" value="Lipase_3"/>
    <property type="match status" value="1"/>
</dbReference>
<keyword evidence="3" id="KW-1003">Cell membrane</keyword>
<organism evidence="18 19">
    <name type="scientific">Panagrellus redivivus</name>
    <name type="common">Microworm</name>
    <dbReference type="NCBI Taxonomy" id="6233"/>
    <lineage>
        <taxon>Eukaryota</taxon>
        <taxon>Metazoa</taxon>
        <taxon>Ecdysozoa</taxon>
        <taxon>Nematoda</taxon>
        <taxon>Chromadorea</taxon>
        <taxon>Rhabditida</taxon>
        <taxon>Tylenchina</taxon>
        <taxon>Panagrolaimomorpha</taxon>
        <taxon>Panagrolaimoidea</taxon>
        <taxon>Panagrolaimidae</taxon>
        <taxon>Panagrellus</taxon>
    </lineage>
</organism>
<keyword evidence="5 16" id="KW-0812">Transmembrane</keyword>
<feature type="transmembrane region" description="Helical" evidence="16">
    <location>
        <begin position="130"/>
        <end position="155"/>
    </location>
</feature>